<proteinExistence type="predicted"/>
<dbReference type="InterPro" id="IPR006680">
    <property type="entry name" value="Amidohydro-rel"/>
</dbReference>
<dbReference type="PANTHER" id="PTHR43794">
    <property type="entry name" value="AMINOHYDROLASE SSNA-RELATED"/>
    <property type="match status" value="1"/>
</dbReference>
<dbReference type="SUPFAM" id="SSF51556">
    <property type="entry name" value="Metallo-dependent hydrolases"/>
    <property type="match status" value="1"/>
</dbReference>
<dbReference type="InterPro" id="IPR050287">
    <property type="entry name" value="MTA/SAH_deaminase"/>
</dbReference>
<dbReference type="Pfam" id="PF01979">
    <property type="entry name" value="Amidohydro_1"/>
    <property type="match status" value="1"/>
</dbReference>
<dbReference type="AlphaFoldDB" id="A0ABD5UYH7"/>
<dbReference type="RefSeq" id="WP_340602732.1">
    <property type="nucleotide sequence ID" value="NZ_JBBMXV010000001.1"/>
</dbReference>
<comment type="caution">
    <text evidence="3">The sequence shown here is derived from an EMBL/GenBank/DDBJ whole genome shotgun (WGS) entry which is preliminary data.</text>
</comment>
<gene>
    <name evidence="3" type="ORF">ACFQGH_03310</name>
</gene>
<dbReference type="Proteomes" id="UP001596312">
    <property type="component" value="Unassembled WGS sequence"/>
</dbReference>
<accession>A0ABD5UYH7</accession>
<dbReference type="Gene3D" id="2.30.40.10">
    <property type="entry name" value="Urease, subunit C, domain 1"/>
    <property type="match status" value="1"/>
</dbReference>
<organism evidence="3 4">
    <name type="scientific">Halalkalicoccus tibetensis</name>
    <dbReference type="NCBI Taxonomy" id="175632"/>
    <lineage>
        <taxon>Archaea</taxon>
        <taxon>Methanobacteriati</taxon>
        <taxon>Methanobacteriota</taxon>
        <taxon>Stenosarchaea group</taxon>
        <taxon>Halobacteria</taxon>
        <taxon>Halobacteriales</taxon>
        <taxon>Halococcaceae</taxon>
        <taxon>Halalkalicoccus</taxon>
    </lineage>
</organism>
<protein>
    <submittedName>
        <fullName evidence="3">Amidohydrolase family protein</fullName>
    </submittedName>
</protein>
<dbReference type="SUPFAM" id="SSF51338">
    <property type="entry name" value="Composite domain of metallo-dependent hydrolases"/>
    <property type="match status" value="1"/>
</dbReference>
<evidence type="ECO:0000313" key="3">
    <source>
        <dbReference type="EMBL" id="MFC6904223.1"/>
    </source>
</evidence>
<feature type="domain" description="Amidohydrolase-related" evidence="2">
    <location>
        <begin position="60"/>
        <end position="422"/>
    </location>
</feature>
<evidence type="ECO:0000256" key="1">
    <source>
        <dbReference type="ARBA" id="ARBA00022801"/>
    </source>
</evidence>
<sequence length="474" mass="49650">MELAITDALLVTFDPDRDGSGVVEDGAVGVTDGEITFVGSSVELDARSADRVIDAAGRAVLPGFVDAHVHTPLTLLRGGTQDLPEIEWMTRGLEPLARAMTDEDRVAGARLGVLEGLRSGVTTFGEYTGEVGRIVEEVYDPFGARVAATETINEVAEMVGHDDPGEAYPLDRSKGKAALSRAEALFDRYGDDPLVTPMYGPQALDMVSPGLLGEIRDRADERGASIHMHVAQGDRERRQVRARYGPDATTVGVLDEYGLLDERLIAVHCHGATEDERARIAGSGARTICCPSSIAAIDGVVPPVAELLAAGAPVGLGTDQAPGPGGHDMGRELRTASLLAKTDRGDPTALPAWEALRLGTVGGARALGLDSVGRIAVGARADLAVFALDSLGTAPAVTEPLHTAIPNLVYGGADAEAVFVDGEPIVLDGEFTAIDERAVLEEASERAEAVFSRAAEDWRAADSKLVGAAREGRL</sequence>
<dbReference type="PANTHER" id="PTHR43794:SF11">
    <property type="entry name" value="AMIDOHYDROLASE-RELATED DOMAIN-CONTAINING PROTEIN"/>
    <property type="match status" value="1"/>
</dbReference>
<dbReference type="InterPro" id="IPR032466">
    <property type="entry name" value="Metal_Hydrolase"/>
</dbReference>
<dbReference type="GO" id="GO:0016787">
    <property type="term" value="F:hydrolase activity"/>
    <property type="evidence" value="ECO:0007669"/>
    <property type="project" value="UniProtKB-KW"/>
</dbReference>
<name>A0ABD5UYH7_9EURY</name>
<dbReference type="EMBL" id="JBHSXQ010000001">
    <property type="protein sequence ID" value="MFC6904223.1"/>
    <property type="molecule type" value="Genomic_DNA"/>
</dbReference>
<dbReference type="Gene3D" id="3.20.20.140">
    <property type="entry name" value="Metal-dependent hydrolases"/>
    <property type="match status" value="1"/>
</dbReference>
<evidence type="ECO:0000313" key="4">
    <source>
        <dbReference type="Proteomes" id="UP001596312"/>
    </source>
</evidence>
<dbReference type="InterPro" id="IPR011059">
    <property type="entry name" value="Metal-dep_hydrolase_composite"/>
</dbReference>
<reference evidence="3 4" key="1">
    <citation type="journal article" date="2019" name="Int. J. Syst. Evol. Microbiol.">
        <title>The Global Catalogue of Microorganisms (GCM) 10K type strain sequencing project: providing services to taxonomists for standard genome sequencing and annotation.</title>
        <authorList>
            <consortium name="The Broad Institute Genomics Platform"/>
            <consortium name="The Broad Institute Genome Sequencing Center for Infectious Disease"/>
            <person name="Wu L."/>
            <person name="Ma J."/>
        </authorList>
    </citation>
    <scope>NUCLEOTIDE SEQUENCE [LARGE SCALE GENOMIC DNA]</scope>
    <source>
        <strain evidence="3 4">CGMCC 1.3240</strain>
    </source>
</reference>
<evidence type="ECO:0000259" key="2">
    <source>
        <dbReference type="Pfam" id="PF01979"/>
    </source>
</evidence>
<keyword evidence="4" id="KW-1185">Reference proteome</keyword>
<keyword evidence="1" id="KW-0378">Hydrolase</keyword>